<dbReference type="AlphaFoldDB" id="A0A9N8QCI5"/>
<organism evidence="3 4">
    <name type="scientific">Tilletia laevis</name>
    <dbReference type="NCBI Taxonomy" id="157183"/>
    <lineage>
        <taxon>Eukaryota</taxon>
        <taxon>Fungi</taxon>
        <taxon>Dikarya</taxon>
        <taxon>Basidiomycota</taxon>
        <taxon>Ustilaginomycotina</taxon>
        <taxon>Exobasidiomycetes</taxon>
        <taxon>Tilletiales</taxon>
        <taxon>Tilletiaceae</taxon>
        <taxon>Tilletia</taxon>
    </lineage>
</organism>
<evidence type="ECO:0000313" key="3">
    <source>
        <dbReference type="EMBL" id="CAD6926988.1"/>
    </source>
</evidence>
<keyword evidence="4" id="KW-1185">Reference proteome</keyword>
<proteinExistence type="predicted"/>
<gene>
    <name evidence="3" type="ORF">JKILLFL_G7314</name>
</gene>
<feature type="transmembrane region" description="Helical" evidence="2">
    <location>
        <begin position="114"/>
        <end position="137"/>
    </location>
</feature>
<evidence type="ECO:0000256" key="2">
    <source>
        <dbReference type="SAM" id="Phobius"/>
    </source>
</evidence>
<protein>
    <submittedName>
        <fullName evidence="3">Uncharacterized protein</fullName>
    </submittedName>
</protein>
<keyword evidence="2" id="KW-1133">Transmembrane helix</keyword>
<feature type="compositionally biased region" description="Polar residues" evidence="1">
    <location>
        <begin position="313"/>
        <end position="344"/>
    </location>
</feature>
<feature type="transmembrane region" description="Helical" evidence="2">
    <location>
        <begin position="143"/>
        <end position="162"/>
    </location>
</feature>
<feature type="transmembrane region" description="Helical" evidence="2">
    <location>
        <begin position="199"/>
        <end position="221"/>
    </location>
</feature>
<accession>A0A9N8QCI5</accession>
<feature type="compositionally biased region" description="Polar residues" evidence="1">
    <location>
        <begin position="536"/>
        <end position="557"/>
    </location>
</feature>
<feature type="region of interest" description="Disordered" evidence="1">
    <location>
        <begin position="524"/>
        <end position="557"/>
    </location>
</feature>
<keyword evidence="2" id="KW-0812">Transmembrane</keyword>
<feature type="transmembrane region" description="Helical" evidence="2">
    <location>
        <begin position="428"/>
        <end position="453"/>
    </location>
</feature>
<evidence type="ECO:0000256" key="1">
    <source>
        <dbReference type="SAM" id="MobiDB-lite"/>
    </source>
</evidence>
<feature type="compositionally biased region" description="Polar residues" evidence="1">
    <location>
        <begin position="369"/>
        <end position="382"/>
    </location>
</feature>
<feature type="compositionally biased region" description="Low complexity" evidence="1">
    <location>
        <begin position="346"/>
        <end position="358"/>
    </location>
</feature>
<evidence type="ECO:0000313" key="4">
    <source>
        <dbReference type="Proteomes" id="UP000836404"/>
    </source>
</evidence>
<dbReference type="EMBL" id="CAJHJF010002498">
    <property type="protein sequence ID" value="CAD6926988.1"/>
    <property type="molecule type" value="Genomic_DNA"/>
</dbReference>
<feature type="region of interest" description="Disordered" evidence="1">
    <location>
        <begin position="1"/>
        <end position="23"/>
    </location>
</feature>
<feature type="region of interest" description="Disordered" evidence="1">
    <location>
        <begin position="313"/>
        <end position="382"/>
    </location>
</feature>
<feature type="transmembrane region" description="Helical" evidence="2">
    <location>
        <begin position="58"/>
        <end position="77"/>
    </location>
</feature>
<keyword evidence="2" id="KW-0472">Membrane</keyword>
<dbReference type="Proteomes" id="UP000836404">
    <property type="component" value="Unassembled WGS sequence"/>
</dbReference>
<reference evidence="3 4" key="1">
    <citation type="submission" date="2020-10" db="EMBL/GenBank/DDBJ databases">
        <authorList>
            <person name="Sedaghatjoo S."/>
        </authorList>
    </citation>
    <scope>NUCLEOTIDE SEQUENCE [LARGE SCALE GENOMIC DNA]</scope>
    <source>
        <strain evidence="3 4">LLFL</strain>
    </source>
</reference>
<sequence>MDIYTRFDLPPPPPPSIFSRDHGPGRARFPEFSSVDEVRLFIFRIVVWPDTKDAYVTLPIQVAYLLLLGGYGSYVILRKIADQSWWLFRVCPRRNGNVIIPHTHNCDVFDPKTWTLIIGFYGMLLCMLYLAIFAYYIKDEPLAHRGLIFTLLWTPIPFASYYQAWAISYADIDGRAASFASGGSNLAASHRKRKQVPAWLVNWTWALLPFISIGSVLNTALLSDQQWETARHGWYQWRSTYANATEISREMLLDAQDIWTSELRGAHFYTIGNIIWIVNLVGGGTLHVTLAGLLIFRLRRHLQTQRVLHDSVLSPTKAQNPSRLELGNPNSELNHNRSALSGNEGSLPLSPSTPSSSWSREENRPNGPTAVSPSADAGSSQRKAGPAQIFSRLFNKTECNTDATKRFFPPVKPSKIVTTVPTRRAEKVLFYFIIQSLTVCTAAAIFLFILLYFTIGCVPMLEAGRPDILHNVAWHAIMVNTFLCGTATIISSTHTYFEDTFAALMNGELPASILAGNALTRPRVQQPSLQEHGRTRSSPTAFTQGTATPDSGSVNPSTVTRELLQLAEK</sequence>
<feature type="transmembrane region" description="Helical" evidence="2">
    <location>
        <begin position="274"/>
        <end position="296"/>
    </location>
</feature>
<comment type="caution">
    <text evidence="3">The sequence shown here is derived from an EMBL/GenBank/DDBJ whole genome shotgun (WGS) entry which is preliminary data.</text>
</comment>
<name>A0A9N8QCI5_9BASI</name>